<keyword evidence="2" id="KW-1185">Reference proteome</keyword>
<proteinExistence type="predicted"/>
<dbReference type="Proteomes" id="UP000054995">
    <property type="component" value="Unassembled WGS sequence"/>
</dbReference>
<evidence type="ECO:0000313" key="1">
    <source>
        <dbReference type="EMBL" id="KRY86950.1"/>
    </source>
</evidence>
<dbReference type="EMBL" id="JYDT01000063">
    <property type="protein sequence ID" value="KRY86950.1"/>
    <property type="molecule type" value="Genomic_DNA"/>
</dbReference>
<reference evidence="1 2" key="1">
    <citation type="submission" date="2015-01" db="EMBL/GenBank/DDBJ databases">
        <title>Evolution of Trichinella species and genotypes.</title>
        <authorList>
            <person name="Korhonen P.K."/>
            <person name="Edoardo P."/>
            <person name="Giuseppe L.R."/>
            <person name="Gasser R.B."/>
        </authorList>
    </citation>
    <scope>NUCLEOTIDE SEQUENCE [LARGE SCALE GENOMIC DNA]</scope>
    <source>
        <strain evidence="1">ISS470</strain>
    </source>
</reference>
<evidence type="ECO:0000313" key="2">
    <source>
        <dbReference type="Proteomes" id="UP000054995"/>
    </source>
</evidence>
<accession>A0A0V1FLQ0</accession>
<comment type="caution">
    <text evidence="1">The sequence shown here is derived from an EMBL/GenBank/DDBJ whole genome shotgun (WGS) entry which is preliminary data.</text>
</comment>
<sequence>MEQHAFDILQQTASNHYSSIMTALFKIQTSDIIYLNMIMKSFKDTISHSLSLSYFCMINKDM</sequence>
<protein>
    <submittedName>
        <fullName evidence="1">Uncharacterized protein</fullName>
    </submittedName>
</protein>
<organism evidence="1 2">
    <name type="scientific">Trichinella pseudospiralis</name>
    <name type="common">Parasitic roundworm</name>
    <dbReference type="NCBI Taxonomy" id="6337"/>
    <lineage>
        <taxon>Eukaryota</taxon>
        <taxon>Metazoa</taxon>
        <taxon>Ecdysozoa</taxon>
        <taxon>Nematoda</taxon>
        <taxon>Enoplea</taxon>
        <taxon>Dorylaimia</taxon>
        <taxon>Trichinellida</taxon>
        <taxon>Trichinellidae</taxon>
        <taxon>Trichinella</taxon>
    </lineage>
</organism>
<gene>
    <name evidence="1" type="ORF">T4D_7223</name>
</gene>
<dbReference type="AlphaFoldDB" id="A0A0V1FLQ0"/>
<name>A0A0V1FLQ0_TRIPS</name>